<evidence type="ECO:0000313" key="1">
    <source>
        <dbReference type="EMBL" id="HIR57127.1"/>
    </source>
</evidence>
<comment type="caution">
    <text evidence="1">The sequence shown here is derived from an EMBL/GenBank/DDBJ whole genome shotgun (WGS) entry which is preliminary data.</text>
</comment>
<name>A0A9D1J155_9FIRM</name>
<organism evidence="1 2">
    <name type="scientific">Candidatus Gallacutalibacter pullicola</name>
    <dbReference type="NCBI Taxonomy" id="2840830"/>
    <lineage>
        <taxon>Bacteria</taxon>
        <taxon>Bacillati</taxon>
        <taxon>Bacillota</taxon>
        <taxon>Clostridia</taxon>
        <taxon>Eubacteriales</taxon>
        <taxon>Candidatus Gallacutalibacter</taxon>
    </lineage>
</organism>
<sequence length="79" mass="8151">MSIIENSIFDPQKTAGGSSFSVKLAEVSAVDSTGAAVQFAGESTAGTKYYKSLKSYTPDVGDRVLLLGISGSYIILGAI</sequence>
<dbReference type="Proteomes" id="UP000886785">
    <property type="component" value="Unassembled WGS sequence"/>
</dbReference>
<reference evidence="1" key="2">
    <citation type="journal article" date="2021" name="PeerJ">
        <title>Extensive microbial diversity within the chicken gut microbiome revealed by metagenomics and culture.</title>
        <authorList>
            <person name="Gilroy R."/>
            <person name="Ravi A."/>
            <person name="Getino M."/>
            <person name="Pursley I."/>
            <person name="Horton D.L."/>
            <person name="Alikhan N.F."/>
            <person name="Baker D."/>
            <person name="Gharbi K."/>
            <person name="Hall N."/>
            <person name="Watson M."/>
            <person name="Adriaenssens E.M."/>
            <person name="Foster-Nyarko E."/>
            <person name="Jarju S."/>
            <person name="Secka A."/>
            <person name="Antonio M."/>
            <person name="Oren A."/>
            <person name="Chaudhuri R.R."/>
            <person name="La Ragione R."/>
            <person name="Hildebrand F."/>
            <person name="Pallen M.J."/>
        </authorList>
    </citation>
    <scope>NUCLEOTIDE SEQUENCE</scope>
    <source>
        <strain evidence="1">ChiSjej1B19-7085</strain>
    </source>
</reference>
<protein>
    <submittedName>
        <fullName evidence="1">Uncharacterized protein</fullName>
    </submittedName>
</protein>
<dbReference type="EMBL" id="DVHF01000064">
    <property type="protein sequence ID" value="HIR57127.1"/>
    <property type="molecule type" value="Genomic_DNA"/>
</dbReference>
<gene>
    <name evidence="1" type="ORF">IAA54_05610</name>
</gene>
<evidence type="ECO:0000313" key="2">
    <source>
        <dbReference type="Proteomes" id="UP000886785"/>
    </source>
</evidence>
<accession>A0A9D1J155</accession>
<proteinExistence type="predicted"/>
<reference evidence="1" key="1">
    <citation type="submission" date="2020-10" db="EMBL/GenBank/DDBJ databases">
        <authorList>
            <person name="Gilroy R."/>
        </authorList>
    </citation>
    <scope>NUCLEOTIDE SEQUENCE</scope>
    <source>
        <strain evidence="1">ChiSjej1B19-7085</strain>
    </source>
</reference>
<dbReference type="AlphaFoldDB" id="A0A9D1J155"/>